<comment type="subcellular location">
    <subcellularLocation>
        <location evidence="1">Membrane</location>
        <topology evidence="1">Multi-pass membrane protein</topology>
    </subcellularLocation>
</comment>
<keyword evidence="8 18" id="KW-1133">Transmembrane helix</keyword>
<evidence type="ECO:0000256" key="16">
    <source>
        <dbReference type="ARBA" id="ARBA00044317"/>
    </source>
</evidence>
<evidence type="ECO:0000256" key="7">
    <source>
        <dbReference type="ARBA" id="ARBA00022958"/>
    </source>
</evidence>
<keyword evidence="9" id="KW-0406">Ion transport</keyword>
<keyword evidence="4" id="KW-0633">Potassium transport</keyword>
<evidence type="ECO:0000256" key="9">
    <source>
        <dbReference type="ARBA" id="ARBA00023065"/>
    </source>
</evidence>
<keyword evidence="19" id="KW-1185">Reference proteome</keyword>
<keyword evidence="7" id="KW-0630">Potassium</keyword>
<accession>A0ABM0MZF7</accession>
<keyword evidence="5 18" id="KW-0812">Transmembrane</keyword>
<proteinExistence type="inferred from homology"/>
<evidence type="ECO:0000256" key="8">
    <source>
        <dbReference type="ARBA" id="ARBA00022989"/>
    </source>
</evidence>
<dbReference type="PANTHER" id="PTHR31462:SF5">
    <property type="entry name" value="ENDOSOMAL_LYSOSOMAL PROTON CHANNEL TMEM175"/>
    <property type="match status" value="1"/>
</dbReference>
<evidence type="ECO:0000256" key="4">
    <source>
        <dbReference type="ARBA" id="ARBA00022538"/>
    </source>
</evidence>
<feature type="transmembrane region" description="Helical" evidence="18">
    <location>
        <begin position="126"/>
        <end position="148"/>
    </location>
</feature>
<evidence type="ECO:0000256" key="18">
    <source>
        <dbReference type="SAM" id="Phobius"/>
    </source>
</evidence>
<evidence type="ECO:0000313" key="20">
    <source>
        <dbReference type="RefSeq" id="XP_006825398.1"/>
    </source>
</evidence>
<reference evidence="20" key="1">
    <citation type="submission" date="2025-08" db="UniProtKB">
        <authorList>
            <consortium name="RefSeq"/>
        </authorList>
    </citation>
    <scope>IDENTIFICATION</scope>
    <source>
        <tissue evidence="20">Testes</tissue>
    </source>
</reference>
<comment type="catalytic activity">
    <reaction evidence="12">
        <text>H(+)(in) = H(+)(out)</text>
        <dbReference type="Rhea" id="RHEA:34979"/>
        <dbReference type="ChEBI" id="CHEBI:15378"/>
    </reaction>
</comment>
<dbReference type="Pfam" id="PF06736">
    <property type="entry name" value="TMEM175"/>
    <property type="match status" value="1"/>
</dbReference>
<evidence type="ECO:0000256" key="2">
    <source>
        <dbReference type="ARBA" id="ARBA00006920"/>
    </source>
</evidence>
<evidence type="ECO:0000256" key="6">
    <source>
        <dbReference type="ARBA" id="ARBA00022826"/>
    </source>
</evidence>
<evidence type="ECO:0000256" key="14">
    <source>
        <dbReference type="ARBA" id="ARBA00034430"/>
    </source>
</evidence>
<evidence type="ECO:0000256" key="17">
    <source>
        <dbReference type="SAM" id="MobiDB-lite"/>
    </source>
</evidence>
<protein>
    <recommendedName>
        <fullName evidence="15">Endosomal/lysosomal proton channel TMEM175</fullName>
    </recommendedName>
    <alternativeName>
        <fullName evidence="16">Potassium channel TMEM175</fullName>
    </alternativeName>
    <alternativeName>
        <fullName evidence="13">Transmembrane protein 175</fullName>
    </alternativeName>
</protein>
<name>A0ABM0MZF7_SACKO</name>
<dbReference type="GeneID" id="102809121"/>
<feature type="transmembrane region" description="Helical" evidence="18">
    <location>
        <begin position="70"/>
        <end position="91"/>
    </location>
</feature>
<evidence type="ECO:0000313" key="19">
    <source>
        <dbReference type="Proteomes" id="UP000694865"/>
    </source>
</evidence>
<keyword evidence="6" id="KW-0631">Potassium channel</keyword>
<evidence type="ECO:0000256" key="10">
    <source>
        <dbReference type="ARBA" id="ARBA00023136"/>
    </source>
</evidence>
<sequence>MSSSSRLSLVHGSPGTEDSDHLSQDLPSTVQYNRQESSHSMTSSSRLQAYSDAIFSIIATVMSFESTFMTVLALLLVAYLLSFFVVSAAWAGHVWVFQTIAKADDVIVLLNLFTLYGLFANYFIPILVFCLSVILIGFLQALIVLYAFKYDSKILTADLNANPEKNKTKRGLLQVILTNPAICVVSLLLSAISYSLSHVAILLILFGQPLRKLVFSIYNKCKKCGQANMPHLEYIPDKYTQEKLSMERIEAFSDGVFAIVATLIILDICSSCK</sequence>
<dbReference type="Proteomes" id="UP000694865">
    <property type="component" value="Unplaced"/>
</dbReference>
<dbReference type="RefSeq" id="XP_006825398.1">
    <property type="nucleotide sequence ID" value="XM_006825335.1"/>
</dbReference>
<feature type="transmembrane region" description="Helical" evidence="18">
    <location>
        <begin position="175"/>
        <end position="206"/>
    </location>
</feature>
<evidence type="ECO:0000256" key="13">
    <source>
        <dbReference type="ARBA" id="ARBA00030477"/>
    </source>
</evidence>
<evidence type="ECO:0000256" key="12">
    <source>
        <dbReference type="ARBA" id="ARBA00024169"/>
    </source>
</evidence>
<dbReference type="PANTHER" id="PTHR31462">
    <property type="entry name" value="ENDOSOMAL/LYSOSOMAL POTASSIUM CHANNEL TMEM175"/>
    <property type="match status" value="1"/>
</dbReference>
<evidence type="ECO:0000256" key="3">
    <source>
        <dbReference type="ARBA" id="ARBA00022448"/>
    </source>
</evidence>
<keyword evidence="10 18" id="KW-0472">Membrane</keyword>
<keyword evidence="11" id="KW-0407">Ion channel</keyword>
<dbReference type="InterPro" id="IPR010617">
    <property type="entry name" value="TMEM175-like"/>
</dbReference>
<evidence type="ECO:0000256" key="1">
    <source>
        <dbReference type="ARBA" id="ARBA00004141"/>
    </source>
</evidence>
<evidence type="ECO:0000256" key="15">
    <source>
        <dbReference type="ARBA" id="ARBA00034544"/>
    </source>
</evidence>
<comment type="similarity">
    <text evidence="2">Belongs to the TMEM175 family.</text>
</comment>
<keyword evidence="3" id="KW-0813">Transport</keyword>
<gene>
    <name evidence="20" type="primary">LOC102809121</name>
</gene>
<comment type="catalytic activity">
    <reaction evidence="14">
        <text>K(+)(in) = K(+)(out)</text>
        <dbReference type="Rhea" id="RHEA:29463"/>
        <dbReference type="ChEBI" id="CHEBI:29103"/>
    </reaction>
</comment>
<feature type="transmembrane region" description="Helical" evidence="18">
    <location>
        <begin position="103"/>
        <end position="120"/>
    </location>
</feature>
<organism evidence="19 20">
    <name type="scientific">Saccoglossus kowalevskii</name>
    <name type="common">Acorn worm</name>
    <dbReference type="NCBI Taxonomy" id="10224"/>
    <lineage>
        <taxon>Eukaryota</taxon>
        <taxon>Metazoa</taxon>
        <taxon>Hemichordata</taxon>
        <taxon>Enteropneusta</taxon>
        <taxon>Harrimaniidae</taxon>
        <taxon>Saccoglossus</taxon>
    </lineage>
</organism>
<evidence type="ECO:0000256" key="5">
    <source>
        <dbReference type="ARBA" id="ARBA00022692"/>
    </source>
</evidence>
<feature type="region of interest" description="Disordered" evidence="17">
    <location>
        <begin position="1"/>
        <end position="23"/>
    </location>
</feature>
<evidence type="ECO:0000256" key="11">
    <source>
        <dbReference type="ARBA" id="ARBA00023303"/>
    </source>
</evidence>